<dbReference type="AlphaFoldDB" id="B7ELK0"/>
<dbReference type="InterPro" id="IPR058353">
    <property type="entry name" value="DUF8040"/>
</dbReference>
<reference evidence="3" key="3">
    <citation type="journal article" date="2013" name="Plant Cell Physiol.">
        <title>Rice Annotation Project Database (RAP-DB): an integrative and interactive database for rice genomics.</title>
        <authorList>
            <person name="Sakai H."/>
            <person name="Lee S.S."/>
            <person name="Tanaka T."/>
            <person name="Numa H."/>
            <person name="Kim J."/>
            <person name="Kawahara Y."/>
            <person name="Wakimoto H."/>
            <person name="Yang C.C."/>
            <person name="Iwamoto M."/>
            <person name="Abe T."/>
            <person name="Yamada Y."/>
            <person name="Muto A."/>
            <person name="Inokuchi H."/>
            <person name="Ikemura T."/>
            <person name="Matsumoto T."/>
            <person name="Sasaki T."/>
            <person name="Itoh T."/>
        </authorList>
    </citation>
    <scope>NUCLEOTIDE SEQUENCE</scope>
</reference>
<gene>
    <name evidence="3" type="ordered locus">Os03g0622500</name>
    <name evidence="3" type="ORF">OSNPB_030622500</name>
</gene>
<evidence type="ECO:0000313" key="4">
    <source>
        <dbReference type="Proteomes" id="UP000059680"/>
    </source>
</evidence>
<dbReference type="OMA" id="CKRNFRM"/>
<dbReference type="EMBL" id="AP014959">
    <property type="protein sequence ID" value="BAS85319.1"/>
    <property type="molecule type" value="Genomic_DNA"/>
</dbReference>
<reference evidence="2" key="1">
    <citation type="journal article" date="2003" name="Science">
        <title>Collection, Mapping, and Annotation of Over 28,000 cDNA Clones from japonica Rice.</title>
        <authorList>
            <person name="Kikuchi S."/>
            <person name="Satoh K."/>
            <person name="Nagata T."/>
            <person name="Kawagashira N."/>
            <person name="Doi K."/>
            <person name="Kishimoto N."/>
            <person name="Yazaki J."/>
            <person name="Ishikawa M."/>
            <person name="Yamada H."/>
            <person name="Ooka H."/>
            <person name="Hotta I."/>
            <person name="Kojima K."/>
            <person name="Namiki T."/>
            <person name="Ohneda E."/>
            <person name="Yahagi W."/>
            <person name="Suzuki K."/>
            <person name="Li C."/>
            <person name="Ohtsuki K."/>
            <person name="Shishiki T."/>
            <person name="Otomo Y."/>
            <person name="Murakami K."/>
            <person name="Iida Y."/>
            <person name="Sugano S."/>
            <person name="Fujimura T."/>
            <person name="Suzuki Y."/>
            <person name="Tsunoda Y."/>
            <person name="Kurosaki T."/>
            <person name="Kodama T."/>
            <person name="Masuda H."/>
            <person name="Kobayashi M."/>
            <person name="Xie Q."/>
            <person name="Lu M."/>
            <person name="Narikawa R."/>
            <person name="Sugiyama A."/>
            <person name="Mizuno K."/>
            <person name="Yokomizo S."/>
            <person name="Niikura J."/>
            <person name="Ikeda R."/>
            <person name="Ishibiki J."/>
            <person name="Kawamata M."/>
            <person name="Yoshimura A."/>
            <person name="Miura J."/>
            <person name="Kusumegi T."/>
            <person name="Oka M."/>
            <person name="Ryu R."/>
            <person name="Ueda M."/>
            <person name="Matsubara K."/>
            <person name="Kawai J."/>
            <person name="Carninci P."/>
            <person name="Adachi J."/>
            <person name="Aizawa K."/>
            <person name="Arakawa T."/>
            <person name="Fukuda S."/>
            <person name="Hara A."/>
            <person name="Hashidume W."/>
            <person name="Hayatsu N."/>
            <person name="Imotani K."/>
            <person name="Ishii Y."/>
            <person name="Itoh M."/>
            <person name="Kagawa I."/>
            <person name="Kondo S."/>
            <person name="Konno H."/>
            <person name="Miyazaki A."/>
            <person name="Osato N."/>
            <person name="Ota Y."/>
            <person name="Saito R."/>
            <person name="Sasaki D."/>
            <person name="Sato K."/>
            <person name="Shibata K."/>
            <person name="Shinagawa A."/>
            <person name="Shiraki T."/>
            <person name="Yoshino M."/>
            <person name="Hayashizaki Y."/>
        </authorList>
    </citation>
    <scope>NUCLEOTIDE SEQUENCE</scope>
</reference>
<organism evidence="2">
    <name type="scientific">Oryza sativa subsp. japonica</name>
    <name type="common">Rice</name>
    <dbReference type="NCBI Taxonomy" id="39947"/>
    <lineage>
        <taxon>Eukaryota</taxon>
        <taxon>Viridiplantae</taxon>
        <taxon>Streptophyta</taxon>
        <taxon>Embryophyta</taxon>
        <taxon>Tracheophyta</taxon>
        <taxon>Spermatophyta</taxon>
        <taxon>Magnoliopsida</taxon>
        <taxon>Liliopsida</taxon>
        <taxon>Poales</taxon>
        <taxon>Poaceae</taxon>
        <taxon>BOP clade</taxon>
        <taxon>Oryzoideae</taxon>
        <taxon>Oryzeae</taxon>
        <taxon>Oryzinae</taxon>
        <taxon>Oryza</taxon>
        <taxon>Oryza sativa</taxon>
    </lineage>
</organism>
<name>B7ELK0_ORYSJ</name>
<evidence type="ECO:0000313" key="3">
    <source>
        <dbReference type="EMBL" id="BAS85319.1"/>
    </source>
</evidence>
<evidence type="ECO:0000259" key="1">
    <source>
        <dbReference type="Pfam" id="PF26138"/>
    </source>
</evidence>
<reference evidence="4" key="2">
    <citation type="journal article" date="2005" name="Nature">
        <title>The map-based sequence of the rice genome.</title>
        <authorList>
            <consortium name="International rice genome sequencing project (IRGSP)"/>
            <person name="Matsumoto T."/>
            <person name="Wu J."/>
            <person name="Kanamori H."/>
            <person name="Katayose Y."/>
            <person name="Fujisawa M."/>
            <person name="Namiki N."/>
            <person name="Mizuno H."/>
            <person name="Yamamoto K."/>
            <person name="Antonio B.A."/>
            <person name="Baba T."/>
            <person name="Sakata K."/>
            <person name="Nagamura Y."/>
            <person name="Aoki H."/>
            <person name="Arikawa K."/>
            <person name="Arita K."/>
            <person name="Bito T."/>
            <person name="Chiden Y."/>
            <person name="Fujitsuka N."/>
            <person name="Fukunaka R."/>
            <person name="Hamada M."/>
            <person name="Harada C."/>
            <person name="Hayashi A."/>
            <person name="Hijishita S."/>
            <person name="Honda M."/>
            <person name="Hosokawa S."/>
            <person name="Ichikawa Y."/>
            <person name="Idonuma A."/>
            <person name="Iijima M."/>
            <person name="Ikeda M."/>
            <person name="Ikeno M."/>
            <person name="Ito K."/>
            <person name="Ito S."/>
            <person name="Ito T."/>
            <person name="Ito Y."/>
            <person name="Ito Y."/>
            <person name="Iwabuchi A."/>
            <person name="Kamiya K."/>
            <person name="Karasawa W."/>
            <person name="Kurita K."/>
            <person name="Katagiri S."/>
            <person name="Kikuta A."/>
            <person name="Kobayashi H."/>
            <person name="Kobayashi N."/>
            <person name="Machita K."/>
            <person name="Maehara T."/>
            <person name="Masukawa M."/>
            <person name="Mizubayashi T."/>
            <person name="Mukai Y."/>
            <person name="Nagasaki H."/>
            <person name="Nagata Y."/>
            <person name="Naito S."/>
            <person name="Nakashima M."/>
            <person name="Nakama Y."/>
            <person name="Nakamichi Y."/>
            <person name="Nakamura M."/>
            <person name="Meguro A."/>
            <person name="Negishi M."/>
            <person name="Ohta I."/>
            <person name="Ohta T."/>
            <person name="Okamoto M."/>
            <person name="Ono N."/>
            <person name="Saji S."/>
            <person name="Sakaguchi M."/>
            <person name="Sakai K."/>
            <person name="Shibata M."/>
            <person name="Shimokawa T."/>
            <person name="Song J."/>
            <person name="Takazaki Y."/>
            <person name="Terasawa K."/>
            <person name="Tsugane M."/>
            <person name="Tsuji K."/>
            <person name="Ueda S."/>
            <person name="Waki K."/>
            <person name="Yamagata H."/>
            <person name="Yamamoto M."/>
            <person name="Yamamoto S."/>
            <person name="Yamane H."/>
            <person name="Yoshiki S."/>
            <person name="Yoshihara R."/>
            <person name="Yukawa K."/>
            <person name="Zhong H."/>
            <person name="Yano M."/>
            <person name="Yuan Q."/>
            <person name="Ouyang S."/>
            <person name="Liu J."/>
            <person name="Jones K.M."/>
            <person name="Gansberger K."/>
            <person name="Moffat K."/>
            <person name="Hill J."/>
            <person name="Bera J."/>
            <person name="Fadrosh D."/>
            <person name="Jin S."/>
            <person name="Johri S."/>
            <person name="Kim M."/>
            <person name="Overton L."/>
            <person name="Reardon M."/>
            <person name="Tsitrin T."/>
            <person name="Vuong H."/>
            <person name="Weaver B."/>
            <person name="Ciecko A."/>
            <person name="Tallon L."/>
            <person name="Jackson J."/>
            <person name="Pai G."/>
            <person name="Aken S.V."/>
            <person name="Utterback T."/>
            <person name="Reidmuller S."/>
            <person name="Feldblyum T."/>
            <person name="Hsiao J."/>
            <person name="Zismann V."/>
            <person name="Iobst S."/>
            <person name="de Vazeille A.R."/>
            <person name="Buell C.R."/>
            <person name="Ying K."/>
            <person name="Li Y."/>
            <person name="Lu T."/>
            <person name="Huang Y."/>
            <person name="Zhao Q."/>
            <person name="Feng Q."/>
            <person name="Zhang L."/>
            <person name="Zhu J."/>
            <person name="Weng Q."/>
            <person name="Mu J."/>
            <person name="Lu Y."/>
            <person name="Fan D."/>
            <person name="Liu Y."/>
            <person name="Guan J."/>
            <person name="Zhang Y."/>
            <person name="Yu S."/>
            <person name="Liu X."/>
            <person name="Zhang Y."/>
            <person name="Hong G."/>
            <person name="Han B."/>
            <person name="Choisne N."/>
            <person name="Demange N."/>
            <person name="Orjeda G."/>
            <person name="Samain S."/>
            <person name="Cattolico L."/>
            <person name="Pelletier E."/>
            <person name="Couloux A."/>
            <person name="Segurens B."/>
            <person name="Wincker P."/>
            <person name="D'Hont A."/>
            <person name="Scarpelli C."/>
            <person name="Weissenbach J."/>
            <person name="Salanoubat M."/>
            <person name="Quetier F."/>
            <person name="Yu Y."/>
            <person name="Kim H.R."/>
            <person name="Rambo T."/>
            <person name="Currie J."/>
            <person name="Collura K."/>
            <person name="Luo M."/>
            <person name="Yang T."/>
            <person name="Ammiraju J.S.S."/>
            <person name="Engler F."/>
            <person name="Soderlund C."/>
            <person name="Wing R.A."/>
            <person name="Palmer L.E."/>
            <person name="de la Bastide M."/>
            <person name="Spiegel L."/>
            <person name="Nascimento L."/>
            <person name="Zutavern T."/>
            <person name="O'Shaughnessy A."/>
            <person name="Dike S."/>
            <person name="Dedhia N."/>
            <person name="Preston R."/>
            <person name="Balija V."/>
            <person name="McCombie W.R."/>
            <person name="Chow T."/>
            <person name="Chen H."/>
            <person name="Chung M."/>
            <person name="Chen C."/>
            <person name="Shaw J."/>
            <person name="Wu H."/>
            <person name="Hsiao K."/>
            <person name="Chao Y."/>
            <person name="Chu M."/>
            <person name="Cheng C."/>
            <person name="Hour A."/>
            <person name="Lee P."/>
            <person name="Lin S."/>
            <person name="Lin Y."/>
            <person name="Liou J."/>
            <person name="Liu S."/>
            <person name="Hsing Y."/>
            <person name="Raghuvanshi S."/>
            <person name="Mohanty A."/>
            <person name="Bharti A.K."/>
            <person name="Gaur A."/>
            <person name="Gupta V."/>
            <person name="Kumar D."/>
            <person name="Ravi V."/>
            <person name="Vij S."/>
            <person name="Kapur A."/>
            <person name="Khurana P."/>
            <person name="Khurana P."/>
            <person name="Khurana J.P."/>
            <person name="Tyagi A.K."/>
            <person name="Gaikwad K."/>
            <person name="Singh A."/>
            <person name="Dalal V."/>
            <person name="Srivastava S."/>
            <person name="Dixit A."/>
            <person name="Pal A.K."/>
            <person name="Ghazi I.A."/>
            <person name="Yadav M."/>
            <person name="Pandit A."/>
            <person name="Bhargava A."/>
            <person name="Sureshbabu K."/>
            <person name="Batra K."/>
            <person name="Sharma T.R."/>
            <person name="Mohapatra T."/>
            <person name="Singh N.K."/>
            <person name="Messing J."/>
            <person name="Nelson A.B."/>
            <person name="Fuks G."/>
            <person name="Kavchok S."/>
            <person name="Keizer G."/>
            <person name="Linton E."/>
            <person name="Llaca V."/>
            <person name="Song R."/>
            <person name="Tanyolac B."/>
            <person name="Young S."/>
            <person name="Ho-Il K."/>
            <person name="Hahn J.H."/>
            <person name="Sangsakoo G."/>
            <person name="Vanavichit A."/>
            <person name="de Mattos Luiz.A.T."/>
            <person name="Zimmer P.D."/>
            <person name="Malone G."/>
            <person name="Dellagostin O."/>
            <person name="de Oliveira A.C."/>
            <person name="Bevan M."/>
            <person name="Bancroft I."/>
            <person name="Minx P."/>
            <person name="Cordum H."/>
            <person name="Wilson R."/>
            <person name="Cheng Z."/>
            <person name="Jin W."/>
            <person name="Jiang J."/>
            <person name="Leong S.A."/>
            <person name="Iwama H."/>
            <person name="Gojobori T."/>
            <person name="Itoh T."/>
            <person name="Niimura Y."/>
            <person name="Fujii Y."/>
            <person name="Habara T."/>
            <person name="Sakai H."/>
            <person name="Sato Y."/>
            <person name="Wilson G."/>
            <person name="Kumar K."/>
            <person name="McCouch S."/>
            <person name="Juretic N."/>
            <person name="Hoen D."/>
            <person name="Wright S."/>
            <person name="Bruskiewich R."/>
            <person name="Bureau T."/>
            <person name="Miyao A."/>
            <person name="Hirochika H."/>
            <person name="Nishikawa T."/>
            <person name="Kadowaki K."/>
            <person name="Sugiura M."/>
            <person name="Burr B."/>
            <person name="Sasaki T."/>
        </authorList>
    </citation>
    <scope>NUCLEOTIDE SEQUENCE [LARGE SCALE GENOMIC DNA]</scope>
    <source>
        <strain evidence="4">cv. Nipponbare</strain>
    </source>
</reference>
<dbReference type="EMBL" id="AK073006">
    <property type="protein sequence ID" value="BAG93247.1"/>
    <property type="molecule type" value="mRNA"/>
</dbReference>
<reference evidence="3 4" key="4">
    <citation type="journal article" date="2013" name="Rice">
        <title>Improvement of the Oryza sativa Nipponbare reference genome using next generation sequence and optical map data.</title>
        <authorList>
            <person name="Kawahara Y."/>
            <person name="de la Bastide M."/>
            <person name="Hamilton J.P."/>
            <person name="Kanamori H."/>
            <person name="McCombie W.R."/>
            <person name="Ouyang S."/>
            <person name="Schwartz D.C."/>
            <person name="Tanaka T."/>
            <person name="Wu J."/>
            <person name="Zhou S."/>
            <person name="Childs K.L."/>
            <person name="Davidson R.M."/>
            <person name="Lin H."/>
            <person name="Quesada-Ocampo L."/>
            <person name="Vaillancourt B."/>
            <person name="Sakai H."/>
            <person name="Lee S.S."/>
            <person name="Kim J."/>
            <person name="Numa H."/>
            <person name="Itoh T."/>
            <person name="Buell C.R."/>
            <person name="Matsumoto T."/>
        </authorList>
    </citation>
    <scope>NUCLEOTIDE SEQUENCE [LARGE SCALE GENOMIC DNA]</scope>
    <source>
        <strain evidence="4">cv. Nipponbare</strain>
    </source>
</reference>
<feature type="domain" description="DUF8040" evidence="1">
    <location>
        <begin position="38"/>
        <end position="85"/>
    </location>
</feature>
<dbReference type="InParanoid" id="B7ELK0"/>
<dbReference type="Gramene" id="Os03t0622500-01">
    <property type="protein sequence ID" value="Os03t0622500-01"/>
    <property type="gene ID" value="Os03g0622500"/>
</dbReference>
<protein>
    <submittedName>
        <fullName evidence="3">Os03g0622500 protein</fullName>
    </submittedName>
    <submittedName>
        <fullName evidence="2">cDNA clone:J023147K22, full insert sequence</fullName>
    </submittedName>
</protein>
<proteinExistence type="evidence at transcript level"/>
<accession>B7ELK0</accession>
<evidence type="ECO:0000313" key="2">
    <source>
        <dbReference type="EMBL" id="BAG93247.1"/>
    </source>
</evidence>
<reference evidence="3" key="5">
    <citation type="submission" date="2015-10" db="EMBL/GenBank/DDBJ databases">
        <authorList>
            <person name="Sakai H."/>
            <person name="Kawahara Y."/>
            <person name="Matsumoto T."/>
            <person name="Buell C.R."/>
            <person name="Itoh T."/>
        </authorList>
    </citation>
    <scope>NUCLEOTIDE SEQUENCE</scope>
</reference>
<dbReference type="Pfam" id="PF26138">
    <property type="entry name" value="DUF8040"/>
    <property type="match status" value="1"/>
</dbReference>
<dbReference type="PaxDb" id="39947-B7ELK0"/>
<sequence>MNPSYRRISESDDEFIHFVLPTLGDSSQSSCIRRPMHTSKLTGGCRVHEILTGHERLCKRNFRMEVDIFHALVNKLREKEYLTGTICFSRRAYCYILIYSGKKCNQ</sequence>
<dbReference type="ExpressionAtlas" id="B7ELK0">
    <property type="expression patterns" value="baseline and differential"/>
</dbReference>
<keyword evidence="4" id="KW-1185">Reference proteome</keyword>
<dbReference type="HOGENOM" id="CLU_2227683_0_0_1"/>
<dbReference type="Proteomes" id="UP000059680">
    <property type="component" value="Chromosome 3"/>
</dbReference>